<dbReference type="PANTHER" id="PTHR24421:SF63">
    <property type="entry name" value="SENSOR HISTIDINE KINASE DESK"/>
    <property type="match status" value="1"/>
</dbReference>
<evidence type="ECO:0000256" key="2">
    <source>
        <dbReference type="ARBA" id="ARBA00022777"/>
    </source>
</evidence>
<feature type="transmembrane region" description="Helical" evidence="4">
    <location>
        <begin position="83"/>
        <end position="102"/>
    </location>
</feature>
<keyword evidence="4" id="KW-1133">Transmembrane helix</keyword>
<keyword evidence="7" id="KW-1185">Reference proteome</keyword>
<feature type="transmembrane region" description="Helical" evidence="4">
    <location>
        <begin position="53"/>
        <end position="71"/>
    </location>
</feature>
<organism evidence="6 7">
    <name type="scientific">Amycolatopsis magusensis</name>
    <dbReference type="NCBI Taxonomy" id="882444"/>
    <lineage>
        <taxon>Bacteria</taxon>
        <taxon>Bacillati</taxon>
        <taxon>Actinomycetota</taxon>
        <taxon>Actinomycetes</taxon>
        <taxon>Pseudonocardiales</taxon>
        <taxon>Pseudonocardiaceae</taxon>
        <taxon>Amycolatopsis</taxon>
    </lineage>
</organism>
<keyword evidence="4" id="KW-0472">Membrane</keyword>
<evidence type="ECO:0000256" key="3">
    <source>
        <dbReference type="ARBA" id="ARBA00023012"/>
    </source>
</evidence>
<sequence length="389" mass="42220">MRAMKWRVGAGDRGALESLRRYNRYNVLVSLFLLAGVLVLSESADRPNPVRAAALGLGLLVFVLSHLRWTVRSIAGPIPRMSWPEAVLLALVSAGVVVAAFATEGSGAMWALATGLVAHDLLIARFPGAGWRLVFGFAALMALAAAVTLLFMGGTQVPQQAAVVFVLAPVMTYAEVLLLRQWTLTLELEKARLDAADLATTKERLRLAEDLHDILGHALEVVSLKSELASRLSEVDPERSRAELNEVQRLARGAVHDVRALVQGRRSTELAIEIAGARGLLESAGIRWQFTGDPSRLSSAASELLGRVLREAVTNLLRHADASHCLVRLEIRDGRAVLHVRNDGVAPMREEDREGSGLRGLNRRITEAGGEFSAEAHDNAFEVRAEVPR</sequence>
<evidence type="ECO:0000256" key="4">
    <source>
        <dbReference type="SAM" id="Phobius"/>
    </source>
</evidence>
<evidence type="ECO:0000313" key="6">
    <source>
        <dbReference type="EMBL" id="MBP2180396.1"/>
    </source>
</evidence>
<comment type="caution">
    <text evidence="6">The sequence shown here is derived from an EMBL/GenBank/DDBJ whole genome shotgun (WGS) entry which is preliminary data.</text>
</comment>
<feature type="transmembrane region" description="Helical" evidence="4">
    <location>
        <begin position="133"/>
        <end position="154"/>
    </location>
</feature>
<dbReference type="InterPro" id="IPR011712">
    <property type="entry name" value="Sig_transdc_His_kin_sub3_dim/P"/>
</dbReference>
<dbReference type="EMBL" id="JAGGMS010000001">
    <property type="protein sequence ID" value="MBP2180396.1"/>
    <property type="molecule type" value="Genomic_DNA"/>
</dbReference>
<name>A0ABS4PLV8_9PSEU</name>
<keyword evidence="3" id="KW-0902">Two-component regulatory system</keyword>
<dbReference type="Gene3D" id="1.20.5.1930">
    <property type="match status" value="1"/>
</dbReference>
<dbReference type="PANTHER" id="PTHR24421">
    <property type="entry name" value="NITRATE/NITRITE SENSOR PROTEIN NARX-RELATED"/>
    <property type="match status" value="1"/>
</dbReference>
<feature type="domain" description="Signal transduction histidine kinase subgroup 3 dimerisation and phosphoacceptor" evidence="5">
    <location>
        <begin position="203"/>
        <end position="269"/>
    </location>
</feature>
<dbReference type="InterPro" id="IPR050482">
    <property type="entry name" value="Sensor_HK_TwoCompSys"/>
</dbReference>
<accession>A0ABS4PLV8</accession>
<dbReference type="InterPro" id="IPR036890">
    <property type="entry name" value="HATPase_C_sf"/>
</dbReference>
<feature type="transmembrane region" description="Helical" evidence="4">
    <location>
        <begin position="160"/>
        <end position="179"/>
    </location>
</feature>
<proteinExistence type="predicted"/>
<dbReference type="CDD" id="cd16917">
    <property type="entry name" value="HATPase_UhpB-NarQ-NarX-like"/>
    <property type="match status" value="1"/>
</dbReference>
<dbReference type="SUPFAM" id="SSF55874">
    <property type="entry name" value="ATPase domain of HSP90 chaperone/DNA topoisomerase II/histidine kinase"/>
    <property type="match status" value="1"/>
</dbReference>
<evidence type="ECO:0000256" key="1">
    <source>
        <dbReference type="ARBA" id="ARBA00022679"/>
    </source>
</evidence>
<evidence type="ECO:0000313" key="7">
    <source>
        <dbReference type="Proteomes" id="UP000741013"/>
    </source>
</evidence>
<keyword evidence="1 6" id="KW-0808">Transferase</keyword>
<evidence type="ECO:0000259" key="5">
    <source>
        <dbReference type="Pfam" id="PF07730"/>
    </source>
</evidence>
<protein>
    <submittedName>
        <fullName evidence="6">Two-component system sensor histidine kinase DesK</fullName>
        <ecNumber evidence="6">2.7.13.3</ecNumber>
    </submittedName>
</protein>
<dbReference type="Proteomes" id="UP000741013">
    <property type="component" value="Unassembled WGS sequence"/>
</dbReference>
<gene>
    <name evidence="6" type="ORF">JOM49_001922</name>
</gene>
<reference evidence="6 7" key="1">
    <citation type="submission" date="2021-03" db="EMBL/GenBank/DDBJ databases">
        <title>Sequencing the genomes of 1000 actinobacteria strains.</title>
        <authorList>
            <person name="Klenk H.-P."/>
        </authorList>
    </citation>
    <scope>NUCLEOTIDE SEQUENCE [LARGE SCALE GENOMIC DNA]</scope>
    <source>
        <strain evidence="6 7">DSM 45510</strain>
    </source>
</reference>
<dbReference type="EC" id="2.7.13.3" evidence="6"/>
<dbReference type="GO" id="GO:0004673">
    <property type="term" value="F:protein histidine kinase activity"/>
    <property type="evidence" value="ECO:0007669"/>
    <property type="project" value="UniProtKB-EC"/>
</dbReference>
<keyword evidence="4" id="KW-0812">Transmembrane</keyword>
<dbReference type="Pfam" id="PF07730">
    <property type="entry name" value="HisKA_3"/>
    <property type="match status" value="1"/>
</dbReference>
<dbReference type="Gene3D" id="3.30.565.10">
    <property type="entry name" value="Histidine kinase-like ATPase, C-terminal domain"/>
    <property type="match status" value="1"/>
</dbReference>
<keyword evidence="2 6" id="KW-0418">Kinase</keyword>